<dbReference type="Gene3D" id="1.25.40.10">
    <property type="entry name" value="Tetratricopeptide repeat domain"/>
    <property type="match status" value="1"/>
</dbReference>
<dbReference type="CDD" id="cd15830">
    <property type="entry name" value="BamD"/>
    <property type="match status" value="1"/>
</dbReference>
<dbReference type="Pfam" id="PF13525">
    <property type="entry name" value="YfiO"/>
    <property type="match status" value="1"/>
</dbReference>
<dbReference type="InterPro" id="IPR039565">
    <property type="entry name" value="BamD-like"/>
</dbReference>
<name>A0ABS7DHX0_9GAMM</name>
<evidence type="ECO:0000256" key="5">
    <source>
        <dbReference type="ARBA" id="ARBA00023288"/>
    </source>
</evidence>
<dbReference type="EMBL" id="JAGFNY010000034">
    <property type="protein sequence ID" value="MBW7570889.1"/>
    <property type="molecule type" value="Genomic_DNA"/>
</dbReference>
<dbReference type="PROSITE" id="PS51257">
    <property type="entry name" value="PROKAR_LIPOPROTEIN"/>
    <property type="match status" value="1"/>
</dbReference>
<comment type="caution">
    <text evidence="9">The sequence shown here is derived from an EMBL/GenBank/DDBJ whole genome shotgun (WGS) entry which is preliminary data.</text>
</comment>
<feature type="signal peptide" evidence="7">
    <location>
        <begin position="1"/>
        <end position="23"/>
    </location>
</feature>
<dbReference type="HAMAP" id="MF_00922">
    <property type="entry name" value="OM_assembly_BamD"/>
    <property type="match status" value="1"/>
</dbReference>
<keyword evidence="1 6" id="KW-0732">Signal</keyword>
<reference evidence="9 10" key="1">
    <citation type="submission" date="2021-03" db="EMBL/GenBank/DDBJ databases">
        <title>Succinivibrio sp. nov. isolated from feces of cow.</title>
        <authorList>
            <person name="Choi J.-Y."/>
        </authorList>
    </citation>
    <scope>NUCLEOTIDE SEQUENCE [LARGE SCALE GENOMIC DNA]</scope>
    <source>
        <strain evidence="9 10">AGMB01872</strain>
    </source>
</reference>
<evidence type="ECO:0000256" key="3">
    <source>
        <dbReference type="ARBA" id="ARBA00023139"/>
    </source>
</evidence>
<evidence type="ECO:0000256" key="2">
    <source>
        <dbReference type="ARBA" id="ARBA00023136"/>
    </source>
</evidence>
<accession>A0ABS7DHX0</accession>
<keyword evidence="4 6" id="KW-0998">Cell outer membrane</keyword>
<evidence type="ECO:0000256" key="6">
    <source>
        <dbReference type="HAMAP-Rule" id="MF_00922"/>
    </source>
</evidence>
<dbReference type="NCBIfam" id="TIGR03302">
    <property type="entry name" value="OM_YfiO"/>
    <property type="match status" value="1"/>
</dbReference>
<organism evidence="9 10">
    <name type="scientific">Succinivibrio faecicola</name>
    <dbReference type="NCBI Taxonomy" id="2820300"/>
    <lineage>
        <taxon>Bacteria</taxon>
        <taxon>Pseudomonadati</taxon>
        <taxon>Pseudomonadota</taxon>
        <taxon>Gammaproteobacteria</taxon>
        <taxon>Aeromonadales</taxon>
        <taxon>Succinivibrionaceae</taxon>
        <taxon>Succinivibrio</taxon>
    </lineage>
</organism>
<comment type="similarity">
    <text evidence="6">Belongs to the BamD family.</text>
</comment>
<comment type="function">
    <text evidence="6">Part of the outer membrane protein assembly complex, which is involved in assembly and insertion of beta-barrel proteins into the outer membrane.</text>
</comment>
<keyword evidence="5 6" id="KW-0449">Lipoprotein</keyword>
<gene>
    <name evidence="6" type="primary">bamD</name>
    <name evidence="9" type="ORF">J5V48_08280</name>
</gene>
<keyword evidence="2 6" id="KW-0472">Membrane</keyword>
<protein>
    <recommendedName>
        <fullName evidence="6">Outer membrane protein assembly factor BamD</fullName>
    </recommendedName>
</protein>
<dbReference type="InterPro" id="IPR017689">
    <property type="entry name" value="BamD"/>
</dbReference>
<comment type="subcellular location">
    <subcellularLocation>
        <location evidence="6">Cell outer membrane</location>
        <topology evidence="6">Lipid-anchor</topology>
    </subcellularLocation>
</comment>
<dbReference type="InterPro" id="IPR011990">
    <property type="entry name" value="TPR-like_helical_dom_sf"/>
</dbReference>
<evidence type="ECO:0000259" key="8">
    <source>
        <dbReference type="Pfam" id="PF13525"/>
    </source>
</evidence>
<dbReference type="PANTHER" id="PTHR37423:SF1">
    <property type="entry name" value="OUTER MEMBRANE PROTEIN ASSEMBLY FACTOR BAMD"/>
    <property type="match status" value="1"/>
</dbReference>
<comment type="subunit">
    <text evidence="6">Part of the Bam complex.</text>
</comment>
<keyword evidence="3 6" id="KW-0564">Palmitate</keyword>
<evidence type="ECO:0000256" key="4">
    <source>
        <dbReference type="ARBA" id="ARBA00023237"/>
    </source>
</evidence>
<dbReference type="RefSeq" id="WP_219938113.1">
    <property type="nucleotide sequence ID" value="NZ_JAGFNY010000034.1"/>
</dbReference>
<feature type="domain" description="Outer membrane lipoprotein BamD-like" evidence="8">
    <location>
        <begin position="32"/>
        <end position="238"/>
    </location>
</feature>
<dbReference type="SUPFAM" id="SSF48452">
    <property type="entry name" value="TPR-like"/>
    <property type="match status" value="1"/>
</dbReference>
<evidence type="ECO:0000256" key="1">
    <source>
        <dbReference type="ARBA" id="ARBA00022729"/>
    </source>
</evidence>
<evidence type="ECO:0000313" key="10">
    <source>
        <dbReference type="Proteomes" id="UP000731465"/>
    </source>
</evidence>
<proteinExistence type="inferred from homology"/>
<feature type="chain" id="PRO_5046622661" description="Outer membrane protein assembly factor BamD" evidence="7">
    <location>
        <begin position="24"/>
        <end position="251"/>
    </location>
</feature>
<evidence type="ECO:0000256" key="7">
    <source>
        <dbReference type="SAM" id="SignalP"/>
    </source>
</evidence>
<dbReference type="Proteomes" id="UP000731465">
    <property type="component" value="Unassembled WGS sequence"/>
</dbReference>
<dbReference type="PANTHER" id="PTHR37423">
    <property type="entry name" value="SOLUBLE LYTIC MUREIN TRANSGLYCOSYLASE-RELATED"/>
    <property type="match status" value="1"/>
</dbReference>
<keyword evidence="10" id="KW-1185">Reference proteome</keyword>
<evidence type="ECO:0000313" key="9">
    <source>
        <dbReference type="EMBL" id="MBW7570889.1"/>
    </source>
</evidence>
<sequence>MFSKKILLPFAALAMLLTGCSSEIVEKDAIPDLSQEALHAKAKQYASLGDYSNAVDYLTALDSRYPFGELTDQVQLDMIYVYYKSHKTDLARAAISRYNRLNPNSMYADYVLYLSGLTYLQAHGTMLQDFLGFDRAQKDPQNLYDAYKNFYDLIETYPDSPYAKDAYYRLIGVKDQIARREWEIASFYQKKGALISAIRHYQTIVYSFSDTKYVKKALERMIENYEELGLNVPAQNARKVYENSNFDENCL</sequence>